<evidence type="ECO:0000313" key="7">
    <source>
        <dbReference type="Proteomes" id="UP000584670"/>
    </source>
</evidence>
<dbReference type="InterPro" id="IPR048284">
    <property type="entry name" value="EryCIII-like_N"/>
</dbReference>
<gene>
    <name evidence="6" type="ORF">H4N64_33050</name>
</gene>
<dbReference type="Pfam" id="PF06722">
    <property type="entry name" value="EryCIII-like_C"/>
    <property type="match status" value="1"/>
</dbReference>
<dbReference type="FunFam" id="3.40.50.2000:FF:000072">
    <property type="entry name" value="Glycosyl transferase"/>
    <property type="match status" value="1"/>
</dbReference>
<comment type="similarity">
    <text evidence="1">Belongs to the glycosyltransferase 28 family.</text>
</comment>
<dbReference type="GO" id="GO:0017000">
    <property type="term" value="P:antibiotic biosynthetic process"/>
    <property type="evidence" value="ECO:0007669"/>
    <property type="project" value="UniProtKB-ARBA"/>
</dbReference>
<reference evidence="6 7" key="1">
    <citation type="submission" date="2020-08" db="EMBL/GenBank/DDBJ databases">
        <title>Streptomyces sp. PSKA01 genome sequencing and assembly.</title>
        <authorList>
            <person name="Mandal S."/>
            <person name="Maiti P.K."/>
            <person name="Das P."/>
        </authorList>
    </citation>
    <scope>NUCLEOTIDE SEQUENCE [LARGE SCALE GENOMIC DNA]</scope>
    <source>
        <strain evidence="6 7">PSKA01</strain>
    </source>
</reference>
<evidence type="ECO:0000259" key="5">
    <source>
        <dbReference type="Pfam" id="PF21036"/>
    </source>
</evidence>
<protein>
    <submittedName>
        <fullName evidence="6">DUF1205 domain-containing protein</fullName>
    </submittedName>
</protein>
<dbReference type="InterPro" id="IPR002213">
    <property type="entry name" value="UDP_glucos_trans"/>
</dbReference>
<keyword evidence="3" id="KW-0808">Transferase</keyword>
<dbReference type="InterPro" id="IPR050426">
    <property type="entry name" value="Glycosyltransferase_28"/>
</dbReference>
<dbReference type="GO" id="GO:0016758">
    <property type="term" value="F:hexosyltransferase activity"/>
    <property type="evidence" value="ECO:0007669"/>
    <property type="project" value="UniProtKB-ARBA"/>
</dbReference>
<evidence type="ECO:0000313" key="6">
    <source>
        <dbReference type="EMBL" id="MBC2906280.1"/>
    </source>
</evidence>
<dbReference type="GO" id="GO:0008194">
    <property type="term" value="F:UDP-glycosyltransferase activity"/>
    <property type="evidence" value="ECO:0007669"/>
    <property type="project" value="InterPro"/>
</dbReference>
<evidence type="ECO:0000256" key="2">
    <source>
        <dbReference type="ARBA" id="ARBA00022676"/>
    </source>
</evidence>
<dbReference type="EMBL" id="JACMSF010000048">
    <property type="protein sequence ID" value="MBC2906280.1"/>
    <property type="molecule type" value="Genomic_DNA"/>
</dbReference>
<evidence type="ECO:0000259" key="4">
    <source>
        <dbReference type="Pfam" id="PF06722"/>
    </source>
</evidence>
<dbReference type="RefSeq" id="WP_186286202.1">
    <property type="nucleotide sequence ID" value="NZ_JACMSF010000048.1"/>
</dbReference>
<accession>A0A7X1MF12</accession>
<feature type="domain" description="Erythromycin biosynthesis protein CIII-like C-terminal" evidence="4">
    <location>
        <begin position="243"/>
        <end position="379"/>
    </location>
</feature>
<evidence type="ECO:0000256" key="1">
    <source>
        <dbReference type="ARBA" id="ARBA00006962"/>
    </source>
</evidence>
<dbReference type="Gene3D" id="3.40.50.2000">
    <property type="entry name" value="Glycogen Phosphorylase B"/>
    <property type="match status" value="2"/>
</dbReference>
<dbReference type="SUPFAM" id="SSF53756">
    <property type="entry name" value="UDP-Glycosyltransferase/glycogen phosphorylase"/>
    <property type="match status" value="1"/>
</dbReference>
<dbReference type="Pfam" id="PF21036">
    <property type="entry name" value="EryCIII-like_N"/>
    <property type="match status" value="1"/>
</dbReference>
<keyword evidence="7" id="KW-1185">Reference proteome</keyword>
<comment type="caution">
    <text evidence="6">The sequence shown here is derived from an EMBL/GenBank/DDBJ whole genome shotgun (WGS) entry which is preliminary data.</text>
</comment>
<dbReference type="InterPro" id="IPR010610">
    <property type="entry name" value="EryCIII-like_C"/>
</dbReference>
<dbReference type="PANTHER" id="PTHR48050:SF13">
    <property type="entry name" value="STEROL 3-BETA-GLUCOSYLTRANSFERASE UGT80A2"/>
    <property type="match status" value="1"/>
</dbReference>
<dbReference type="PANTHER" id="PTHR48050">
    <property type="entry name" value="STEROL 3-BETA-GLUCOSYLTRANSFERASE"/>
    <property type="match status" value="1"/>
</dbReference>
<dbReference type="CDD" id="cd03784">
    <property type="entry name" value="GT1_Gtf-like"/>
    <property type="match status" value="1"/>
</dbReference>
<feature type="domain" description="Erythromycin biosynthesis protein CIII-like N-terminal" evidence="5">
    <location>
        <begin position="22"/>
        <end position="229"/>
    </location>
</feature>
<evidence type="ECO:0000256" key="3">
    <source>
        <dbReference type="ARBA" id="ARBA00022679"/>
    </source>
</evidence>
<dbReference type="AlphaFoldDB" id="A0A7X1MF12"/>
<organism evidence="6 7">
    <name type="scientific">Streptomyces cupreus</name>
    <dbReference type="NCBI Taxonomy" id="2759956"/>
    <lineage>
        <taxon>Bacteria</taxon>
        <taxon>Bacillati</taxon>
        <taxon>Actinomycetota</taxon>
        <taxon>Actinomycetes</taxon>
        <taxon>Kitasatosporales</taxon>
        <taxon>Streptomycetaceae</taxon>
        <taxon>Streptomyces</taxon>
    </lineage>
</organism>
<name>A0A7X1MF12_9ACTN</name>
<sequence>MRVLFTSPPALGHLFPVIPLAWALRSAGHEVLVASSDTAVDAAVKAGLPVVDVSPGTDFDRVFGGGPQLSPAELAQQMKVRGQAIVKAGGSTTPAMLERFATVSDLMADGTLRIAEEWRPDLVVHGRLQGAGLLAARRLGVPAVEHGFGMLREGGFAQGYLPYLAPSFERHGVPVELPAHAVLHVGPPSLMRGEGEGWTMRYVPYNAGGELPEWLTTARPRARVAVSLGTIVPRMLGVGGLEKLLGAAAETDADFVVTGMNEQDLPQVPPNVRVVRWLPLNALLERCDATVHHGGSGSTLTALTFGLPQLLLPHGADNFVNADVIDRAGLGLSVDPHEVTTDTLARVLTDEGLRAAARRVADEVQEQPSPAQLVGELEEFAAS</sequence>
<proteinExistence type="inferred from homology"/>
<dbReference type="Proteomes" id="UP000584670">
    <property type="component" value="Unassembled WGS sequence"/>
</dbReference>
<keyword evidence="2" id="KW-0328">Glycosyltransferase</keyword>